<organism evidence="1 2">
    <name type="scientific">Botryotinia fuckeliana (strain T4)</name>
    <name type="common">Noble rot fungus</name>
    <name type="synonym">Botrytis cinerea</name>
    <dbReference type="NCBI Taxonomy" id="999810"/>
    <lineage>
        <taxon>Eukaryota</taxon>
        <taxon>Fungi</taxon>
        <taxon>Dikarya</taxon>
        <taxon>Ascomycota</taxon>
        <taxon>Pezizomycotina</taxon>
        <taxon>Leotiomycetes</taxon>
        <taxon>Helotiales</taxon>
        <taxon>Sclerotiniaceae</taxon>
        <taxon>Botrytis</taxon>
    </lineage>
</organism>
<dbReference type="AlphaFoldDB" id="G2Y907"/>
<dbReference type="PROSITE" id="PS51257">
    <property type="entry name" value="PROKAR_LIPOPROTEIN"/>
    <property type="match status" value="1"/>
</dbReference>
<proteinExistence type="predicted"/>
<reference evidence="2" key="1">
    <citation type="journal article" date="2011" name="PLoS Genet.">
        <title>Genomic analysis of the necrotrophic fungal pathogens Sclerotinia sclerotiorum and Botrytis cinerea.</title>
        <authorList>
            <person name="Amselem J."/>
            <person name="Cuomo C.A."/>
            <person name="van Kan J.A."/>
            <person name="Viaud M."/>
            <person name="Benito E.P."/>
            <person name="Couloux A."/>
            <person name="Coutinho P.M."/>
            <person name="de Vries R.P."/>
            <person name="Dyer P.S."/>
            <person name="Fillinger S."/>
            <person name="Fournier E."/>
            <person name="Gout L."/>
            <person name="Hahn M."/>
            <person name="Kohn L."/>
            <person name="Lapalu N."/>
            <person name="Plummer K.M."/>
            <person name="Pradier J.M."/>
            <person name="Quevillon E."/>
            <person name="Sharon A."/>
            <person name="Simon A."/>
            <person name="ten Have A."/>
            <person name="Tudzynski B."/>
            <person name="Tudzynski P."/>
            <person name="Wincker P."/>
            <person name="Andrew M."/>
            <person name="Anthouard V."/>
            <person name="Beever R.E."/>
            <person name="Beffa R."/>
            <person name="Benoit I."/>
            <person name="Bouzid O."/>
            <person name="Brault B."/>
            <person name="Chen Z."/>
            <person name="Choquer M."/>
            <person name="Collemare J."/>
            <person name="Cotton P."/>
            <person name="Danchin E.G."/>
            <person name="Da Silva C."/>
            <person name="Gautier A."/>
            <person name="Giraud C."/>
            <person name="Giraud T."/>
            <person name="Gonzalez C."/>
            <person name="Grossetete S."/>
            <person name="Guldener U."/>
            <person name="Henrissat B."/>
            <person name="Howlett B.J."/>
            <person name="Kodira C."/>
            <person name="Kretschmer M."/>
            <person name="Lappartient A."/>
            <person name="Leroch M."/>
            <person name="Levis C."/>
            <person name="Mauceli E."/>
            <person name="Neuveglise C."/>
            <person name="Oeser B."/>
            <person name="Pearson M."/>
            <person name="Poulain J."/>
            <person name="Poussereau N."/>
            <person name="Quesneville H."/>
            <person name="Rascle C."/>
            <person name="Schumacher J."/>
            <person name="Segurens B."/>
            <person name="Sexton A."/>
            <person name="Silva E."/>
            <person name="Sirven C."/>
            <person name="Soanes D.M."/>
            <person name="Talbot N.J."/>
            <person name="Templeton M."/>
            <person name="Yandava C."/>
            <person name="Yarden O."/>
            <person name="Zeng Q."/>
            <person name="Rollins J.A."/>
            <person name="Lebrun M.H."/>
            <person name="Dickman M."/>
        </authorList>
    </citation>
    <scope>NUCLEOTIDE SEQUENCE [LARGE SCALE GENOMIC DNA]</scope>
    <source>
        <strain evidence="2">T4</strain>
    </source>
</reference>
<dbReference type="HOGENOM" id="CLU_3032091_0_0_1"/>
<gene>
    <name evidence="1" type="ORF">BofuT4_uP029590.1</name>
</gene>
<protein>
    <submittedName>
        <fullName evidence="1">Uncharacterized protein</fullName>
    </submittedName>
</protein>
<dbReference type="Proteomes" id="UP000008177">
    <property type="component" value="Unplaced contigs"/>
</dbReference>
<evidence type="ECO:0000313" key="2">
    <source>
        <dbReference type="Proteomes" id="UP000008177"/>
    </source>
</evidence>
<accession>G2Y907</accession>
<sequence length="55" mass="5667">MDKQKLEDVTLAADYSSTTKAISSAWAMCTMTAGCREAEGLAAGGGTVRKTLVGI</sequence>
<evidence type="ECO:0000313" key="1">
    <source>
        <dbReference type="EMBL" id="CCD49083.1"/>
    </source>
</evidence>
<dbReference type="EMBL" id="FQ790300">
    <property type="protein sequence ID" value="CCD49083.1"/>
    <property type="molecule type" value="Genomic_DNA"/>
</dbReference>
<name>G2Y907_BOTF4</name>
<dbReference type="InParanoid" id="G2Y907"/>